<evidence type="ECO:0000313" key="3">
    <source>
        <dbReference type="EMBL" id="AAM93944.1"/>
    </source>
</evidence>
<name>Q7XZ80_GRIJA</name>
<evidence type="ECO:0000256" key="2">
    <source>
        <dbReference type="SAM" id="MobiDB-lite"/>
    </source>
</evidence>
<protein>
    <submittedName>
        <fullName evidence="3">Homer-1b</fullName>
    </submittedName>
</protein>
<feature type="region of interest" description="Disordered" evidence="2">
    <location>
        <begin position="45"/>
        <end position="82"/>
    </location>
</feature>
<feature type="compositionally biased region" description="Polar residues" evidence="2">
    <location>
        <begin position="45"/>
        <end position="55"/>
    </location>
</feature>
<evidence type="ECO:0000256" key="1">
    <source>
        <dbReference type="SAM" id="Coils"/>
    </source>
</evidence>
<keyword evidence="1" id="KW-0175">Coiled coil</keyword>
<proteinExistence type="evidence at transcript level"/>
<reference evidence="3" key="1">
    <citation type="submission" date="2002-06" db="EMBL/GenBank/DDBJ databases">
        <authorList>
            <person name="Liu C.L."/>
            <person name="Lee Y.K."/>
            <person name="Lee H.K."/>
        </authorList>
    </citation>
    <scope>NUCLEOTIDE SEQUENCE</scope>
</reference>
<sequence>RQTREINEKYAEITALRNQVKELHKSKGAMEKRLVQLQSHLVMSATSSIGRTQSPKRVGPASSAGTASSASGGGDNSQAELLKQQVETAREFQSKLEDSERTIEELRIVIKDKESTIASHEQQLQQVSGIMHQNEKINAQLDKELLALKNKIFGTDAQH</sequence>
<feature type="compositionally biased region" description="Low complexity" evidence="2">
    <location>
        <begin position="59"/>
        <end position="70"/>
    </location>
</feature>
<organism evidence="3">
    <name type="scientific">Griffithsia japonica</name>
    <name type="common">Red alga</name>
    <dbReference type="NCBI Taxonomy" id="83288"/>
    <lineage>
        <taxon>Eukaryota</taxon>
        <taxon>Rhodophyta</taxon>
        <taxon>Florideophyceae</taxon>
        <taxon>Rhodymeniophycidae</taxon>
        <taxon>Ceramiales</taxon>
        <taxon>Ceramiaceae</taxon>
        <taxon>Griffithsia</taxon>
    </lineage>
</organism>
<dbReference type="EMBL" id="AY123072">
    <property type="protein sequence ID" value="AAM93944.1"/>
    <property type="molecule type" value="mRNA"/>
</dbReference>
<accession>Q7XZ80</accession>
<dbReference type="AlphaFoldDB" id="Q7XZ80"/>
<feature type="non-terminal residue" evidence="3">
    <location>
        <position position="1"/>
    </location>
</feature>
<feature type="coiled-coil region" evidence="1">
    <location>
        <begin position="6"/>
        <end position="33"/>
    </location>
</feature>
<feature type="coiled-coil region" evidence="1">
    <location>
        <begin position="82"/>
        <end position="151"/>
    </location>
</feature>